<evidence type="ECO:0000313" key="2">
    <source>
        <dbReference type="Proteomes" id="UP001162881"/>
    </source>
</evidence>
<keyword evidence="2" id="KW-1185">Reference proteome</keyword>
<dbReference type="Pfam" id="PF12096">
    <property type="entry name" value="DUF3572"/>
    <property type="match status" value="1"/>
</dbReference>
<sequence>MAALGWVLGEEDRAQRFLALTGLTPDELRAALGDPAMLAGVIEFLCAHEPDLVAAAQALGVAPQTLAAIGAELGA</sequence>
<accession>A0ABT0BH14</accession>
<proteinExistence type="predicted"/>
<protein>
    <submittedName>
        <fullName evidence="1">DUF3572 domain-containing protein</fullName>
    </submittedName>
</protein>
<reference evidence="1" key="1">
    <citation type="submission" date="2022-03" db="EMBL/GenBank/DDBJ databases">
        <title>Identification of a novel bacterium isolated from mangrove sediments.</title>
        <authorList>
            <person name="Pan X."/>
        </authorList>
    </citation>
    <scope>NUCLEOTIDE SEQUENCE</scope>
    <source>
        <strain evidence="1">B1949</strain>
    </source>
</reference>
<comment type="caution">
    <text evidence="1">The sequence shown here is derived from an EMBL/GenBank/DDBJ whole genome shotgun (WGS) entry which is preliminary data.</text>
</comment>
<dbReference type="Proteomes" id="UP001162881">
    <property type="component" value="Unassembled WGS sequence"/>
</dbReference>
<dbReference type="EMBL" id="JALHLF010000084">
    <property type="protein sequence ID" value="MCJ2184215.1"/>
    <property type="molecule type" value="Genomic_DNA"/>
</dbReference>
<dbReference type="InterPro" id="IPR021955">
    <property type="entry name" value="DUF3572"/>
</dbReference>
<name>A0ABT0BH14_9SPHN</name>
<gene>
    <name evidence="1" type="ORF">MTR62_16165</name>
</gene>
<organism evidence="1 2">
    <name type="scientific">Novosphingobium organovorum</name>
    <dbReference type="NCBI Taxonomy" id="2930092"/>
    <lineage>
        <taxon>Bacteria</taxon>
        <taxon>Pseudomonadati</taxon>
        <taxon>Pseudomonadota</taxon>
        <taxon>Alphaproteobacteria</taxon>
        <taxon>Sphingomonadales</taxon>
        <taxon>Sphingomonadaceae</taxon>
        <taxon>Novosphingobium</taxon>
    </lineage>
</organism>
<evidence type="ECO:0000313" key="1">
    <source>
        <dbReference type="EMBL" id="MCJ2184215.1"/>
    </source>
</evidence>